<comment type="caution">
    <text evidence="1">The sequence shown here is derived from an EMBL/GenBank/DDBJ whole genome shotgun (WGS) entry which is preliminary data.</text>
</comment>
<proteinExistence type="predicted"/>
<dbReference type="Proteomes" id="UP000010931">
    <property type="component" value="Unassembled WGS sequence"/>
</dbReference>
<name>L7F207_STRT8</name>
<protein>
    <submittedName>
        <fullName evidence="1">Uncharacterized protein</fullName>
    </submittedName>
</protein>
<reference evidence="1 2" key="1">
    <citation type="journal article" date="2011" name="Plasmid">
        <title>Streptomyces turgidiscabies Car8 contains a modular pathogenicity island that shares virulence genes with other actinobacterial plant pathogens.</title>
        <authorList>
            <person name="Huguet-Tapia J.C."/>
            <person name="Badger J.H."/>
            <person name="Loria R."/>
            <person name="Pettis G.S."/>
        </authorList>
    </citation>
    <scope>NUCLEOTIDE SEQUENCE [LARGE SCALE GENOMIC DNA]</scope>
    <source>
        <strain evidence="1 2">Car8</strain>
    </source>
</reference>
<dbReference type="RefSeq" id="WP_006380381.1">
    <property type="nucleotide sequence ID" value="NZ_AEJB01000441.1"/>
</dbReference>
<evidence type="ECO:0000313" key="1">
    <source>
        <dbReference type="EMBL" id="ELP64620.1"/>
    </source>
</evidence>
<keyword evidence="2" id="KW-1185">Reference proteome</keyword>
<accession>L7F207</accession>
<sequence>MREMNDDQLAAAMRSNLFDDRARRRIEAEADRRDLTALLDRATPGGALAADLTRSMTPSWAA</sequence>
<organism evidence="1 2">
    <name type="scientific">Streptomyces turgidiscabies (strain Car8)</name>
    <dbReference type="NCBI Taxonomy" id="698760"/>
    <lineage>
        <taxon>Bacteria</taxon>
        <taxon>Bacillati</taxon>
        <taxon>Actinomycetota</taxon>
        <taxon>Actinomycetes</taxon>
        <taxon>Kitasatosporales</taxon>
        <taxon>Streptomycetaceae</taxon>
        <taxon>Streptomyces</taxon>
    </lineage>
</organism>
<dbReference type="AlphaFoldDB" id="L7F207"/>
<dbReference type="EMBL" id="AEJB01000441">
    <property type="protein sequence ID" value="ELP64620.1"/>
    <property type="molecule type" value="Genomic_DNA"/>
</dbReference>
<evidence type="ECO:0000313" key="2">
    <source>
        <dbReference type="Proteomes" id="UP000010931"/>
    </source>
</evidence>
<dbReference type="GeneID" id="97398766"/>
<dbReference type="STRING" id="85558.T45_05533"/>
<dbReference type="PATRIC" id="fig|698760.3.peg.6536"/>
<gene>
    <name evidence="1" type="ORF">STRTUCAR8_09201</name>
</gene>